<keyword evidence="2" id="KW-1185">Reference proteome</keyword>
<evidence type="ECO:0000313" key="1">
    <source>
        <dbReference type="EMBL" id="KAI9463021.1"/>
    </source>
</evidence>
<name>A0ACC0U4H6_9AGAM</name>
<gene>
    <name evidence="1" type="ORF">F5148DRAFT_1313640</name>
</gene>
<reference evidence="1" key="1">
    <citation type="submission" date="2021-03" db="EMBL/GenBank/DDBJ databases">
        <title>Evolutionary priming and transition to the ectomycorrhizal habit in an iconic lineage of mushroom-forming fungi: is preadaptation a requirement?</title>
        <authorList>
            <consortium name="DOE Joint Genome Institute"/>
            <person name="Looney B.P."/>
            <person name="Miyauchi S."/>
            <person name="Morin E."/>
            <person name="Drula E."/>
            <person name="Courty P.E."/>
            <person name="Chicoki N."/>
            <person name="Fauchery L."/>
            <person name="Kohler A."/>
            <person name="Kuo A."/>
            <person name="LaButti K."/>
            <person name="Pangilinan J."/>
            <person name="Lipzen A."/>
            <person name="Riley R."/>
            <person name="Andreopoulos W."/>
            <person name="He G."/>
            <person name="Johnson J."/>
            <person name="Barry K.W."/>
            <person name="Grigoriev I.V."/>
            <person name="Nagy L."/>
            <person name="Hibbett D."/>
            <person name="Henrissat B."/>
            <person name="Matheny P.B."/>
            <person name="Labbe J."/>
            <person name="Martin A.F."/>
        </authorList>
    </citation>
    <scope>NUCLEOTIDE SEQUENCE</scope>
    <source>
        <strain evidence="1">BPL698</strain>
    </source>
</reference>
<organism evidence="1 2">
    <name type="scientific">Russula earlei</name>
    <dbReference type="NCBI Taxonomy" id="71964"/>
    <lineage>
        <taxon>Eukaryota</taxon>
        <taxon>Fungi</taxon>
        <taxon>Dikarya</taxon>
        <taxon>Basidiomycota</taxon>
        <taxon>Agaricomycotina</taxon>
        <taxon>Agaricomycetes</taxon>
        <taxon>Russulales</taxon>
        <taxon>Russulaceae</taxon>
        <taxon>Russula</taxon>
    </lineage>
</organism>
<proteinExistence type="predicted"/>
<accession>A0ACC0U4H6</accession>
<dbReference type="EMBL" id="JAGFNK010000162">
    <property type="protein sequence ID" value="KAI9463021.1"/>
    <property type="molecule type" value="Genomic_DNA"/>
</dbReference>
<dbReference type="Proteomes" id="UP001207468">
    <property type="component" value="Unassembled WGS sequence"/>
</dbReference>
<evidence type="ECO:0000313" key="2">
    <source>
        <dbReference type="Proteomes" id="UP001207468"/>
    </source>
</evidence>
<protein>
    <submittedName>
        <fullName evidence="1">Uncharacterized protein</fullName>
    </submittedName>
</protein>
<sequence>MDQQQQHESVECIFGDSLALFSGEHHAEIAAHEPPLLFGPLTLTAAPKANTLLADHIFSPAFLLAERIERGLIDLSNRSVVELGAGTALPSLLASTLPASPTLVVVTDYPDDLILSNLQTNVDRNSSSVTAPCTVQCRGYEWGKDPSNLLRLLSSRGLQSPSEGFDAVVLSDLLHFDRSHGALLDSVCTLLARHDRARVYVAAGVYTKSDVCTAFLHQAERRGLLWVDSGAGQDGREVDAVWRGALPVPGMDRDQLGARKGMCRWWVGRWSDEQLF</sequence>
<comment type="caution">
    <text evidence="1">The sequence shown here is derived from an EMBL/GenBank/DDBJ whole genome shotgun (WGS) entry which is preliminary data.</text>
</comment>